<dbReference type="InterPro" id="IPR036968">
    <property type="entry name" value="Enolpyruvate_Tfrase_sf"/>
</dbReference>
<dbReference type="PANTHER" id="PTHR21090">
    <property type="entry name" value="AROM/DEHYDROQUINATE SYNTHASE"/>
    <property type="match status" value="1"/>
</dbReference>
<evidence type="ECO:0000313" key="4">
    <source>
        <dbReference type="Proteomes" id="UP000019426"/>
    </source>
</evidence>
<evidence type="ECO:0000313" key="3">
    <source>
        <dbReference type="EMBL" id="CDM67540.1"/>
    </source>
</evidence>
<dbReference type="GO" id="GO:0003866">
    <property type="term" value="F:3-phosphoshikimate 1-carboxyvinyltransferase activity"/>
    <property type="evidence" value="ECO:0007669"/>
    <property type="project" value="UniProtKB-EC"/>
</dbReference>
<dbReference type="InterPro" id="IPR001986">
    <property type="entry name" value="Enolpyruvate_Tfrase_dom"/>
</dbReference>
<dbReference type="SUPFAM" id="SSF55205">
    <property type="entry name" value="EPT/RTPC-like"/>
    <property type="match status" value="1"/>
</dbReference>
<sequence>MDTTVSSQFVSALLMAGVMIPEGLKLKMSGSRTEGAYIKLTLSMMKQFGIDVFRKENQFYIPFNSSYQIPVYQVEPDVSGACYFYAMSVLLGITVVVKDVHFTSIQGDIKFLDVLKQLGCSIEDTDNGISVRGTKDGTYPGIVVDMNDFSDQTMTLAAIAPFATSETIIKNIAHIRFQETDRICAIVKELTRLGIKCEECEEYKGISIQPGTIIPAAVETYDDHRIAMAFTLIGLRVGGIVINNYKCCAKTFENYFDIIDDLTK</sequence>
<dbReference type="KEGG" id="clt:CM240_0373"/>
<dbReference type="GO" id="GO:0009423">
    <property type="term" value="P:chorismate biosynthetic process"/>
    <property type="evidence" value="ECO:0007669"/>
    <property type="project" value="TreeGrafter"/>
</dbReference>
<dbReference type="eggNOG" id="COG0128">
    <property type="taxonomic scope" value="Bacteria"/>
</dbReference>
<evidence type="ECO:0000259" key="2">
    <source>
        <dbReference type="Pfam" id="PF00275"/>
    </source>
</evidence>
<dbReference type="Gene3D" id="3.65.10.10">
    <property type="entry name" value="Enolpyruvate transferase domain"/>
    <property type="match status" value="2"/>
</dbReference>
<dbReference type="HOGENOM" id="CLU_024321_0_2_9"/>
<gene>
    <name evidence="3" type="primary">aroA3</name>
    <name evidence="3" type="ORF">CM240_0373</name>
</gene>
<dbReference type="EC" id="2.5.1.19" evidence="3"/>
<protein>
    <submittedName>
        <fullName evidence="3">3-phosphoshikimate 1-carboxyvinyltransferase</fullName>
        <ecNumber evidence="3">2.5.1.19</ecNumber>
    </submittedName>
</protein>
<proteinExistence type="predicted"/>
<dbReference type="PATRIC" id="fig|1216932.3.peg.353"/>
<dbReference type="STRING" id="1216932.CM240_0373"/>
<keyword evidence="1 3" id="KW-0808">Transferase</keyword>
<keyword evidence="4" id="KW-1185">Reference proteome</keyword>
<evidence type="ECO:0000256" key="1">
    <source>
        <dbReference type="ARBA" id="ARBA00022679"/>
    </source>
</evidence>
<dbReference type="AlphaFoldDB" id="W6SD37"/>
<dbReference type="PANTHER" id="PTHR21090:SF5">
    <property type="entry name" value="PENTAFUNCTIONAL AROM POLYPEPTIDE"/>
    <property type="match status" value="1"/>
</dbReference>
<dbReference type="Proteomes" id="UP000019426">
    <property type="component" value="Chromosome M2/40_rep1"/>
</dbReference>
<name>W6SD37_9CLOT</name>
<accession>W6SD37</accession>
<reference evidence="3 4" key="1">
    <citation type="submission" date="2013-11" db="EMBL/GenBank/DDBJ databases">
        <title>Complete genome sequence of Clostridum sp. M2/40.</title>
        <authorList>
            <person name="Wibberg D."/>
            <person name="Puehler A."/>
            <person name="Schlueter A."/>
        </authorList>
    </citation>
    <scope>NUCLEOTIDE SEQUENCE [LARGE SCALE GENOMIC DNA]</scope>
    <source>
        <strain evidence="4">M2/40</strain>
    </source>
</reference>
<dbReference type="InterPro" id="IPR013792">
    <property type="entry name" value="RNA3'P_cycl/enolpyr_Trfase_a/b"/>
</dbReference>
<dbReference type="Pfam" id="PF00275">
    <property type="entry name" value="EPSP_synthase"/>
    <property type="match status" value="1"/>
</dbReference>
<dbReference type="EMBL" id="HG917868">
    <property type="protein sequence ID" value="CDM67540.1"/>
    <property type="molecule type" value="Genomic_DNA"/>
</dbReference>
<feature type="domain" description="Enolpyruvate transferase" evidence="2">
    <location>
        <begin position="2"/>
        <end position="258"/>
    </location>
</feature>
<organism evidence="3 4">
    <name type="scientific">Clostridium bornimense</name>
    <dbReference type="NCBI Taxonomy" id="1216932"/>
    <lineage>
        <taxon>Bacteria</taxon>
        <taxon>Bacillati</taxon>
        <taxon>Bacillota</taxon>
        <taxon>Clostridia</taxon>
        <taxon>Eubacteriales</taxon>
        <taxon>Clostridiaceae</taxon>
        <taxon>Clostridium</taxon>
    </lineage>
</organism>